<dbReference type="InterPro" id="IPR032726">
    <property type="entry name" value="ThiS-like_dom"/>
</dbReference>
<dbReference type="GO" id="GO:0061504">
    <property type="term" value="P:cyclic threonylcarbamoyladenosine biosynthetic process"/>
    <property type="evidence" value="ECO:0007669"/>
    <property type="project" value="TreeGrafter"/>
</dbReference>
<dbReference type="InterPro" id="IPR012729">
    <property type="entry name" value="ThiF_fam2"/>
</dbReference>
<dbReference type="InterPro" id="IPR045886">
    <property type="entry name" value="ThiF/MoeB/HesA"/>
</dbReference>
<dbReference type="STRING" id="349095.SAMN05660299_00388"/>
<dbReference type="Proteomes" id="UP000199309">
    <property type="component" value="Unassembled WGS sequence"/>
</dbReference>
<dbReference type="NCBIfam" id="TIGR02354">
    <property type="entry name" value="thiF_fam2"/>
    <property type="match status" value="1"/>
</dbReference>
<reference evidence="3 4" key="1">
    <citation type="submission" date="2016-10" db="EMBL/GenBank/DDBJ databases">
        <authorList>
            <person name="de Groot N.N."/>
        </authorList>
    </citation>
    <scope>NUCLEOTIDE SEQUENCE [LARGE SCALE GENOMIC DNA]</scope>
    <source>
        <strain evidence="3 4">DSM 16981</strain>
    </source>
</reference>
<dbReference type="AlphaFoldDB" id="A0A1G9R3U6"/>
<keyword evidence="3" id="KW-0548">Nucleotidyltransferase</keyword>
<dbReference type="GO" id="GO:0016779">
    <property type="term" value="F:nucleotidyltransferase activity"/>
    <property type="evidence" value="ECO:0007669"/>
    <property type="project" value="UniProtKB-KW"/>
</dbReference>
<keyword evidence="4" id="KW-1185">Reference proteome</keyword>
<dbReference type="PANTHER" id="PTHR43267:SF3">
    <property type="entry name" value="THIF PROTEIN"/>
    <property type="match status" value="1"/>
</dbReference>
<evidence type="ECO:0000313" key="3">
    <source>
        <dbReference type="EMBL" id="SDM17982.1"/>
    </source>
</evidence>
<organism evidence="3 4">
    <name type="scientific">Megasphaera paucivorans</name>
    <dbReference type="NCBI Taxonomy" id="349095"/>
    <lineage>
        <taxon>Bacteria</taxon>
        <taxon>Bacillati</taxon>
        <taxon>Bacillota</taxon>
        <taxon>Negativicutes</taxon>
        <taxon>Veillonellales</taxon>
        <taxon>Veillonellaceae</taxon>
        <taxon>Megasphaera</taxon>
    </lineage>
</organism>
<evidence type="ECO:0000259" key="1">
    <source>
        <dbReference type="Pfam" id="PF00899"/>
    </source>
</evidence>
<dbReference type="PANTHER" id="PTHR43267">
    <property type="entry name" value="TRNA THREONYLCARBAMOYLADENOSINE DEHYDRATASE"/>
    <property type="match status" value="1"/>
</dbReference>
<protein>
    <submittedName>
        <fullName evidence="3">Sulfur carrier protein ThiS adenylyltransferase</fullName>
    </submittedName>
</protein>
<dbReference type="NCBIfam" id="NF006395">
    <property type="entry name" value="PRK08644.1"/>
    <property type="match status" value="1"/>
</dbReference>
<accession>A0A1G9R3U6</accession>
<dbReference type="InterPro" id="IPR000594">
    <property type="entry name" value="ThiF_NAD_FAD-bd"/>
</dbReference>
<dbReference type="Pfam" id="PF00899">
    <property type="entry name" value="ThiF"/>
    <property type="match status" value="1"/>
</dbReference>
<dbReference type="RefSeq" id="WP_091647684.1">
    <property type="nucleotide sequence ID" value="NZ_FNHQ01000002.1"/>
</dbReference>
<feature type="domain" description="ThiS-like ubiquitin" evidence="2">
    <location>
        <begin position="4"/>
        <end position="57"/>
    </location>
</feature>
<dbReference type="SUPFAM" id="SSF69572">
    <property type="entry name" value="Activating enzymes of the ubiquitin-like proteins"/>
    <property type="match status" value="1"/>
</dbReference>
<dbReference type="GO" id="GO:0008641">
    <property type="term" value="F:ubiquitin-like modifier activating enzyme activity"/>
    <property type="evidence" value="ECO:0007669"/>
    <property type="project" value="InterPro"/>
</dbReference>
<dbReference type="GO" id="GO:0061503">
    <property type="term" value="F:tRNA threonylcarbamoyladenosine dehydratase"/>
    <property type="evidence" value="ECO:0007669"/>
    <property type="project" value="TreeGrafter"/>
</dbReference>
<name>A0A1G9R3U6_9FIRM</name>
<feature type="domain" description="THIF-type NAD/FAD binding fold" evidence="1">
    <location>
        <begin position="78"/>
        <end position="266"/>
    </location>
</feature>
<gene>
    <name evidence="3" type="ORF">SAMN05660299_00388</name>
</gene>
<dbReference type="Gene3D" id="3.40.50.720">
    <property type="entry name" value="NAD(P)-binding Rossmann-like Domain"/>
    <property type="match status" value="1"/>
</dbReference>
<evidence type="ECO:0000259" key="2">
    <source>
        <dbReference type="Pfam" id="PF14453"/>
    </source>
</evidence>
<dbReference type="Pfam" id="PF14453">
    <property type="entry name" value="ThiS-like"/>
    <property type="match status" value="1"/>
</dbReference>
<sequence length="272" mass="29387">MTKKININGQAQTTEFLFLQDLHHHCFPSADLSILNGYATTENLPLQTGDDIYFIEKNKLPSRTSLEAMMCSRHTPHVHEKVKQGKVAIAGLGGLGSHAAIFLARTGVGSLHLVDFDTVDVSNLNRQAYRINDLGKQKTAALAAQIAEINPFIHVHTDFVKVTSENAASLFADDCIICEAFDNPAAKAMLINTILTQCPKKYIVSASGMAGYGNSNDIQTRKITDHFYLCGDGTQGAIPGRGLMAPRVAICSAHEANLIVKLLVDILPDAAS</sequence>
<proteinExistence type="predicted"/>
<evidence type="ECO:0000313" key="4">
    <source>
        <dbReference type="Proteomes" id="UP000199309"/>
    </source>
</evidence>
<dbReference type="OrthoDB" id="9804286at2"/>
<dbReference type="InterPro" id="IPR035985">
    <property type="entry name" value="Ubiquitin-activating_enz"/>
</dbReference>
<dbReference type="EMBL" id="FNHQ01000002">
    <property type="protein sequence ID" value="SDM17982.1"/>
    <property type="molecule type" value="Genomic_DNA"/>
</dbReference>
<keyword evidence="3" id="KW-0808">Transferase</keyword>